<gene>
    <name evidence="10" type="ordered locus">Caci_8906</name>
</gene>
<dbReference type="PANTHER" id="PTHR43289:SF6">
    <property type="entry name" value="SERINE_THREONINE-PROTEIN KINASE NEKL-3"/>
    <property type="match status" value="1"/>
</dbReference>
<keyword evidence="6 7" id="KW-0067">ATP-binding</keyword>
<evidence type="ECO:0000256" key="4">
    <source>
        <dbReference type="ARBA" id="ARBA00022741"/>
    </source>
</evidence>
<dbReference type="InterPro" id="IPR008271">
    <property type="entry name" value="Ser/Thr_kinase_AS"/>
</dbReference>
<keyword evidence="2 10" id="KW-0723">Serine/threonine-protein kinase</keyword>
<dbReference type="eggNOG" id="COG0515">
    <property type="taxonomic scope" value="Bacteria"/>
</dbReference>
<dbReference type="Proteomes" id="UP000000851">
    <property type="component" value="Chromosome"/>
</dbReference>
<keyword evidence="5 10" id="KW-0418">Kinase</keyword>
<keyword evidence="3" id="KW-0808">Transferase</keyword>
<dbReference type="AlphaFoldDB" id="C7Q3W1"/>
<accession>C7Q3W1</accession>
<evidence type="ECO:0000313" key="11">
    <source>
        <dbReference type="Proteomes" id="UP000000851"/>
    </source>
</evidence>
<dbReference type="InParanoid" id="C7Q3W1"/>
<dbReference type="SUPFAM" id="SSF56112">
    <property type="entry name" value="Protein kinase-like (PK-like)"/>
    <property type="match status" value="1"/>
</dbReference>
<keyword evidence="8" id="KW-0472">Membrane</keyword>
<dbReference type="Gene3D" id="3.30.200.20">
    <property type="entry name" value="Phosphorylase Kinase, domain 1"/>
    <property type="match status" value="1"/>
</dbReference>
<dbReference type="PROSITE" id="PS00107">
    <property type="entry name" value="PROTEIN_KINASE_ATP"/>
    <property type="match status" value="1"/>
</dbReference>
<dbReference type="Pfam" id="PF00069">
    <property type="entry name" value="Pkinase"/>
    <property type="match status" value="1"/>
</dbReference>
<evidence type="ECO:0000313" key="10">
    <source>
        <dbReference type="EMBL" id="ACU77719.1"/>
    </source>
</evidence>
<dbReference type="PROSITE" id="PS50011">
    <property type="entry name" value="PROTEIN_KINASE_DOM"/>
    <property type="match status" value="1"/>
</dbReference>
<dbReference type="EC" id="2.7.11.1" evidence="1"/>
<dbReference type="PROSITE" id="PS00108">
    <property type="entry name" value="PROTEIN_KINASE_ST"/>
    <property type="match status" value="1"/>
</dbReference>
<evidence type="ECO:0000256" key="8">
    <source>
        <dbReference type="SAM" id="Phobius"/>
    </source>
</evidence>
<keyword evidence="4 7" id="KW-0547">Nucleotide-binding</keyword>
<dbReference type="RefSeq" id="WP_015797443.1">
    <property type="nucleotide sequence ID" value="NC_013131.1"/>
</dbReference>
<dbReference type="PANTHER" id="PTHR43289">
    <property type="entry name" value="MITOGEN-ACTIVATED PROTEIN KINASE KINASE KINASE 20-RELATED"/>
    <property type="match status" value="1"/>
</dbReference>
<protein>
    <recommendedName>
        <fullName evidence="1">non-specific serine/threonine protein kinase</fullName>
        <ecNumber evidence="1">2.7.11.1</ecNumber>
    </recommendedName>
</protein>
<feature type="binding site" evidence="7">
    <location>
        <position position="50"/>
    </location>
    <ligand>
        <name>ATP</name>
        <dbReference type="ChEBI" id="CHEBI:30616"/>
    </ligand>
</feature>
<organism evidence="10 11">
    <name type="scientific">Catenulispora acidiphila (strain DSM 44928 / JCM 14897 / NBRC 102108 / NRRL B-24433 / ID139908)</name>
    <dbReference type="NCBI Taxonomy" id="479433"/>
    <lineage>
        <taxon>Bacteria</taxon>
        <taxon>Bacillati</taxon>
        <taxon>Actinomycetota</taxon>
        <taxon>Actinomycetes</taxon>
        <taxon>Catenulisporales</taxon>
        <taxon>Catenulisporaceae</taxon>
        <taxon>Catenulispora</taxon>
    </lineage>
</organism>
<dbReference type="SMART" id="SM00220">
    <property type="entry name" value="S_TKc"/>
    <property type="match status" value="1"/>
</dbReference>
<proteinExistence type="predicted"/>
<dbReference type="GO" id="GO:0005524">
    <property type="term" value="F:ATP binding"/>
    <property type="evidence" value="ECO:0007669"/>
    <property type="project" value="UniProtKB-UniRule"/>
</dbReference>
<evidence type="ECO:0000256" key="2">
    <source>
        <dbReference type="ARBA" id="ARBA00022527"/>
    </source>
</evidence>
<keyword evidence="8" id="KW-0812">Transmembrane</keyword>
<dbReference type="InterPro" id="IPR000719">
    <property type="entry name" value="Prot_kinase_dom"/>
</dbReference>
<dbReference type="EMBL" id="CP001700">
    <property type="protein sequence ID" value="ACU77719.1"/>
    <property type="molecule type" value="Genomic_DNA"/>
</dbReference>
<evidence type="ECO:0000256" key="1">
    <source>
        <dbReference type="ARBA" id="ARBA00012513"/>
    </source>
</evidence>
<feature type="transmembrane region" description="Helical" evidence="8">
    <location>
        <begin position="335"/>
        <end position="358"/>
    </location>
</feature>
<evidence type="ECO:0000259" key="9">
    <source>
        <dbReference type="PROSITE" id="PS50011"/>
    </source>
</evidence>
<dbReference type="KEGG" id="cai:Caci_8906"/>
<keyword evidence="8" id="KW-1133">Transmembrane helix</keyword>
<keyword evidence="11" id="KW-1185">Reference proteome</keyword>
<dbReference type="CDD" id="cd14014">
    <property type="entry name" value="STKc_PknB_like"/>
    <property type="match status" value="1"/>
</dbReference>
<dbReference type="InterPro" id="IPR011009">
    <property type="entry name" value="Kinase-like_dom_sf"/>
</dbReference>
<name>C7Q3W1_CATAD</name>
<dbReference type="HOGENOM" id="CLU_000288_63_44_11"/>
<evidence type="ECO:0000256" key="6">
    <source>
        <dbReference type="ARBA" id="ARBA00022840"/>
    </source>
</evidence>
<dbReference type="STRING" id="479433.Caci_8906"/>
<sequence length="525" mass="54653">MSDDVDTERLAPTERVIAERYVLRTELGRGGMGIVWRAEDRIIGRAVAVKEMRLAEDVTPSERADFEQRILREARTAGRLNDPAVVTVFDVVHDNGSVFIVMELVEAPTLAQLVRRSGPLTPRAVADMGRQVLSALEAAHGAGIVHRDVKPSNIMVAGTGRAKLTDFGIAQAADDPTLTKTGSVIGSPAYLAPERLSGHEASPASDLWSLGAVLYFAIEGKAAFERDTTAATFGAVLNEVPYLTNAQGPLAAAVSGMLSSAPEGRLTASQVRTLLDAVTADRASDAAPQGTMLMYGGGGPTSALGMPGQPGQPGQPVGSPGMAAAVPPKRSWAKVAGTFAAAVLVAAAVAGFAAYGAGSDAGKKQAHKADVRPSDAVKVFTLGGPGTDFPSLPIGSGQSCMSGPPFLPGTPTYQDAQCSGSHDLELYYRTTVTSSSFSSYGSDGDGPIPYPGVAELSALGRQLCWADRLIAPGANPVGSHYDYYALIPSDNLWNGQHLPANWHADQDVYCVMTNSAGQLPGDTSH</sequence>
<dbReference type="Gene3D" id="1.10.510.10">
    <property type="entry name" value="Transferase(Phosphotransferase) domain 1"/>
    <property type="match status" value="1"/>
</dbReference>
<dbReference type="OrthoDB" id="3679634at2"/>
<evidence type="ECO:0000256" key="7">
    <source>
        <dbReference type="PROSITE-ProRule" id="PRU10141"/>
    </source>
</evidence>
<evidence type="ECO:0000256" key="3">
    <source>
        <dbReference type="ARBA" id="ARBA00022679"/>
    </source>
</evidence>
<dbReference type="GO" id="GO:0004674">
    <property type="term" value="F:protein serine/threonine kinase activity"/>
    <property type="evidence" value="ECO:0007669"/>
    <property type="project" value="UniProtKB-KW"/>
</dbReference>
<feature type="domain" description="Protein kinase" evidence="9">
    <location>
        <begin position="21"/>
        <end position="275"/>
    </location>
</feature>
<reference evidence="10 11" key="1">
    <citation type="journal article" date="2009" name="Stand. Genomic Sci.">
        <title>Complete genome sequence of Catenulispora acidiphila type strain (ID 139908).</title>
        <authorList>
            <person name="Copeland A."/>
            <person name="Lapidus A."/>
            <person name="Glavina Del Rio T."/>
            <person name="Nolan M."/>
            <person name="Lucas S."/>
            <person name="Chen F."/>
            <person name="Tice H."/>
            <person name="Cheng J.F."/>
            <person name="Bruce D."/>
            <person name="Goodwin L."/>
            <person name="Pitluck S."/>
            <person name="Mikhailova N."/>
            <person name="Pati A."/>
            <person name="Ivanova N."/>
            <person name="Mavromatis K."/>
            <person name="Chen A."/>
            <person name="Palaniappan K."/>
            <person name="Chain P."/>
            <person name="Land M."/>
            <person name="Hauser L."/>
            <person name="Chang Y.J."/>
            <person name="Jeffries C.D."/>
            <person name="Chertkov O."/>
            <person name="Brettin T."/>
            <person name="Detter J.C."/>
            <person name="Han C."/>
            <person name="Ali Z."/>
            <person name="Tindall B.J."/>
            <person name="Goker M."/>
            <person name="Bristow J."/>
            <person name="Eisen J.A."/>
            <person name="Markowitz V."/>
            <person name="Hugenholtz P."/>
            <person name="Kyrpides N.C."/>
            <person name="Klenk H.P."/>
        </authorList>
    </citation>
    <scope>NUCLEOTIDE SEQUENCE [LARGE SCALE GENOMIC DNA]</scope>
    <source>
        <strain evidence="11">DSM 44928 / JCM 14897 / NBRC 102108 / NRRL B-24433 / ID139908</strain>
    </source>
</reference>
<dbReference type="InterPro" id="IPR017441">
    <property type="entry name" value="Protein_kinase_ATP_BS"/>
</dbReference>
<evidence type="ECO:0000256" key="5">
    <source>
        <dbReference type="ARBA" id="ARBA00022777"/>
    </source>
</evidence>